<keyword evidence="9 13" id="KW-0472">Membrane</keyword>
<dbReference type="Pfam" id="PF00858">
    <property type="entry name" value="ASC"/>
    <property type="match status" value="1"/>
</dbReference>
<keyword evidence="4 12" id="KW-0894">Sodium channel</keyword>
<evidence type="ECO:0000256" key="11">
    <source>
        <dbReference type="ARBA" id="ARBA00023303"/>
    </source>
</evidence>
<evidence type="ECO:0000256" key="12">
    <source>
        <dbReference type="RuleBase" id="RU000679"/>
    </source>
</evidence>
<evidence type="ECO:0000256" key="3">
    <source>
        <dbReference type="ARBA" id="ARBA00022448"/>
    </source>
</evidence>
<keyword evidence="11 12" id="KW-0407">Ion channel</keyword>
<evidence type="ECO:0000313" key="15">
    <source>
        <dbReference type="Proteomes" id="UP001458880"/>
    </source>
</evidence>
<dbReference type="GO" id="GO:0015280">
    <property type="term" value="F:ligand-gated sodium channel activity"/>
    <property type="evidence" value="ECO:0007669"/>
    <property type="project" value="TreeGrafter"/>
</dbReference>
<comment type="subcellular location">
    <subcellularLocation>
        <location evidence="1">Membrane</location>
        <topology evidence="1">Multi-pass membrane protein</topology>
    </subcellularLocation>
</comment>
<evidence type="ECO:0000256" key="10">
    <source>
        <dbReference type="ARBA" id="ARBA00023201"/>
    </source>
</evidence>
<keyword evidence="3 12" id="KW-0813">Transport</keyword>
<evidence type="ECO:0000313" key="14">
    <source>
        <dbReference type="EMBL" id="KAK9709710.1"/>
    </source>
</evidence>
<evidence type="ECO:0000256" key="4">
    <source>
        <dbReference type="ARBA" id="ARBA00022461"/>
    </source>
</evidence>
<keyword evidence="7" id="KW-0915">Sodium</keyword>
<dbReference type="Gene3D" id="1.10.287.770">
    <property type="entry name" value="YojJ-like"/>
    <property type="match status" value="1"/>
</dbReference>
<evidence type="ECO:0000256" key="8">
    <source>
        <dbReference type="ARBA" id="ARBA00023065"/>
    </source>
</evidence>
<evidence type="ECO:0000256" key="2">
    <source>
        <dbReference type="ARBA" id="ARBA00007193"/>
    </source>
</evidence>
<evidence type="ECO:0000256" key="6">
    <source>
        <dbReference type="ARBA" id="ARBA00022989"/>
    </source>
</evidence>
<keyword evidence="15" id="KW-1185">Reference proteome</keyword>
<dbReference type="Gene3D" id="2.60.470.10">
    <property type="entry name" value="Acid-sensing ion channels like domains"/>
    <property type="match status" value="1"/>
</dbReference>
<accession>A0AAW1JY80</accession>
<dbReference type="Proteomes" id="UP001458880">
    <property type="component" value="Unassembled WGS sequence"/>
</dbReference>
<evidence type="ECO:0000256" key="5">
    <source>
        <dbReference type="ARBA" id="ARBA00022692"/>
    </source>
</evidence>
<evidence type="ECO:0000256" key="7">
    <source>
        <dbReference type="ARBA" id="ARBA00023053"/>
    </source>
</evidence>
<comment type="similarity">
    <text evidence="2 12">Belongs to the amiloride-sensitive sodium channel (TC 1.A.6) family.</text>
</comment>
<sequence length="549" mass="64001">MSSNSRRNSKETLKHLAQYFEECTGLTAVHGVQYIGDRKRTWFERLIWAVIVTTSVSVCTKFVLQTYHKWQNAPVYVTIGTALVPIHDIAFPAITICPETKSNSSVYYYPDWIGRAFDKDVEISRVDRLKFEYISMICNRTYASSNFTQQKFDADIHNFLYNITPRFEDTFTNCQFANLVENCSEIFTPIFTREGVCYTFNALDRSKLFQKDVYQFSDFHQLRKKMISPYPRRAVSSGVTGGLQVELRAFVKDMDYRCATALQGFKIIVHDSSELPTQTHNYLRVPLNQAVFAALSPEVISTKKNLESYSADLRQCYFDEEKDLSHFRYYSRSNCEVECLGYLMENILGCLDFYLPRANISTPICGATQLEHIRMIERILATYISNTTSLNSRLEELLLKLIFDVAQSEELVEKSATICNCLPSCSSVEYSFETTQSDYYWYYFEGHKEYKDREYRSLINIHFKDAYYIPMQREEMFNIHFKAYAYYIPMQREEMFGSMDFIAYTGGLLGLFIGFSFISLAEIIYFLTLRIVCNAKLFGRKMWYGNPNC</sequence>
<dbReference type="AlphaFoldDB" id="A0AAW1JY80"/>
<evidence type="ECO:0000256" key="13">
    <source>
        <dbReference type="SAM" id="Phobius"/>
    </source>
</evidence>
<evidence type="ECO:0000256" key="9">
    <source>
        <dbReference type="ARBA" id="ARBA00023136"/>
    </source>
</evidence>
<dbReference type="GO" id="GO:0005886">
    <property type="term" value="C:plasma membrane"/>
    <property type="evidence" value="ECO:0007669"/>
    <property type="project" value="TreeGrafter"/>
</dbReference>
<name>A0AAW1JY80_POPJA</name>
<gene>
    <name evidence="14" type="ORF">QE152_g26474</name>
</gene>
<protein>
    <submittedName>
        <fullName evidence="14">Amiloride-sensitive sodium channel</fullName>
    </submittedName>
</protein>
<evidence type="ECO:0000256" key="1">
    <source>
        <dbReference type="ARBA" id="ARBA00004141"/>
    </source>
</evidence>
<dbReference type="PANTHER" id="PTHR11690:SF288">
    <property type="entry name" value="AMILORIDE-SENSITIVE NA+ CHANNEL-RELATED"/>
    <property type="match status" value="1"/>
</dbReference>
<organism evidence="14 15">
    <name type="scientific">Popillia japonica</name>
    <name type="common">Japanese beetle</name>
    <dbReference type="NCBI Taxonomy" id="7064"/>
    <lineage>
        <taxon>Eukaryota</taxon>
        <taxon>Metazoa</taxon>
        <taxon>Ecdysozoa</taxon>
        <taxon>Arthropoda</taxon>
        <taxon>Hexapoda</taxon>
        <taxon>Insecta</taxon>
        <taxon>Pterygota</taxon>
        <taxon>Neoptera</taxon>
        <taxon>Endopterygota</taxon>
        <taxon>Coleoptera</taxon>
        <taxon>Polyphaga</taxon>
        <taxon>Scarabaeiformia</taxon>
        <taxon>Scarabaeidae</taxon>
        <taxon>Rutelinae</taxon>
        <taxon>Popillia</taxon>
    </lineage>
</organism>
<keyword evidence="5 12" id="KW-0812">Transmembrane</keyword>
<feature type="transmembrane region" description="Helical" evidence="13">
    <location>
        <begin position="46"/>
        <end position="64"/>
    </location>
</feature>
<keyword evidence="6 13" id="KW-1133">Transmembrane helix</keyword>
<comment type="caution">
    <text evidence="14">The sequence shown here is derived from an EMBL/GenBank/DDBJ whole genome shotgun (WGS) entry which is preliminary data.</text>
</comment>
<feature type="transmembrane region" description="Helical" evidence="13">
    <location>
        <begin position="501"/>
        <end position="532"/>
    </location>
</feature>
<reference evidence="14 15" key="1">
    <citation type="journal article" date="2024" name="BMC Genomics">
        <title>De novo assembly and annotation of Popillia japonica's genome with initial clues to its potential as an invasive pest.</title>
        <authorList>
            <person name="Cucini C."/>
            <person name="Boschi S."/>
            <person name="Funari R."/>
            <person name="Cardaioli E."/>
            <person name="Iannotti N."/>
            <person name="Marturano G."/>
            <person name="Paoli F."/>
            <person name="Bruttini M."/>
            <person name="Carapelli A."/>
            <person name="Frati F."/>
            <person name="Nardi F."/>
        </authorList>
    </citation>
    <scope>NUCLEOTIDE SEQUENCE [LARGE SCALE GENOMIC DNA]</scope>
    <source>
        <strain evidence="14">DMR45628</strain>
    </source>
</reference>
<dbReference type="InterPro" id="IPR001873">
    <property type="entry name" value="ENaC"/>
</dbReference>
<proteinExistence type="inferred from homology"/>
<keyword evidence="8 12" id="KW-0406">Ion transport</keyword>
<keyword evidence="10 12" id="KW-0739">Sodium transport</keyword>
<dbReference type="PANTHER" id="PTHR11690">
    <property type="entry name" value="AMILORIDE-SENSITIVE SODIUM CHANNEL-RELATED"/>
    <property type="match status" value="1"/>
</dbReference>
<dbReference type="EMBL" id="JASPKY010000304">
    <property type="protein sequence ID" value="KAK9709710.1"/>
    <property type="molecule type" value="Genomic_DNA"/>
</dbReference>